<dbReference type="Gene3D" id="3.40.630.30">
    <property type="match status" value="1"/>
</dbReference>
<dbReference type="Gene3D" id="3.40.50.261">
    <property type="entry name" value="Succinyl-CoA synthetase domains"/>
    <property type="match status" value="2"/>
</dbReference>
<evidence type="ECO:0000256" key="2">
    <source>
        <dbReference type="ARBA" id="ARBA00022741"/>
    </source>
</evidence>
<dbReference type="PROSITE" id="PS50975">
    <property type="entry name" value="ATP_GRASP"/>
    <property type="match status" value="1"/>
</dbReference>
<evidence type="ECO:0000256" key="4">
    <source>
        <dbReference type="ARBA" id="ARBA00060888"/>
    </source>
</evidence>
<proteinExistence type="inferred from homology"/>
<dbReference type="InterPro" id="IPR011761">
    <property type="entry name" value="ATP-grasp"/>
</dbReference>
<dbReference type="PROSITE" id="PS51186">
    <property type="entry name" value="GNAT"/>
    <property type="match status" value="1"/>
</dbReference>
<dbReference type="AlphaFoldDB" id="A0A2N6KLR8"/>
<evidence type="ECO:0000256" key="3">
    <source>
        <dbReference type="ARBA" id="ARBA00022840"/>
    </source>
</evidence>
<dbReference type="RefSeq" id="WP_102171208.1">
    <property type="nucleotide sequence ID" value="NZ_NMQA01000019.1"/>
</dbReference>
<dbReference type="InterPro" id="IPR032875">
    <property type="entry name" value="Succ_CoA_lig_flav_dom"/>
</dbReference>
<dbReference type="Pfam" id="PF19045">
    <property type="entry name" value="Ligase_CoA_2"/>
    <property type="match status" value="1"/>
</dbReference>
<reference evidence="8 9" key="1">
    <citation type="submission" date="2017-07" db="EMBL/GenBank/DDBJ databases">
        <title>Genomes of Fischerella (Mastigocladus) sp. strains.</title>
        <authorList>
            <person name="Miller S.R."/>
        </authorList>
    </citation>
    <scope>NUCLEOTIDE SEQUENCE [LARGE SCALE GENOMIC DNA]</scope>
    <source>
        <strain evidence="8 9">CCMEE 5268</strain>
    </source>
</reference>
<dbReference type="SUPFAM" id="SSF55729">
    <property type="entry name" value="Acyl-CoA N-acyltransferases (Nat)"/>
    <property type="match status" value="1"/>
</dbReference>
<dbReference type="SUPFAM" id="SSF56059">
    <property type="entry name" value="Glutathione synthetase ATP-binding domain-like"/>
    <property type="match status" value="1"/>
</dbReference>
<dbReference type="FunFam" id="3.30.1490.20:FF:000020">
    <property type="entry name" value="Protein lysine acetyltransferase"/>
    <property type="match status" value="1"/>
</dbReference>
<evidence type="ECO:0000313" key="8">
    <source>
        <dbReference type="EMBL" id="PMB00818.1"/>
    </source>
</evidence>
<dbReference type="GO" id="GO:0043758">
    <property type="term" value="F:acetate-CoA ligase (ADP-forming) activity"/>
    <property type="evidence" value="ECO:0007669"/>
    <property type="project" value="InterPro"/>
</dbReference>
<dbReference type="PANTHER" id="PTHR43334:SF1">
    <property type="entry name" value="3-HYDROXYPROPIONATE--COA LIGASE [ADP-FORMING]"/>
    <property type="match status" value="1"/>
</dbReference>
<dbReference type="GO" id="GO:0016747">
    <property type="term" value="F:acyltransferase activity, transferring groups other than amino-acyl groups"/>
    <property type="evidence" value="ECO:0007669"/>
    <property type="project" value="InterPro"/>
</dbReference>
<evidence type="ECO:0000313" key="9">
    <source>
        <dbReference type="Proteomes" id="UP000235025"/>
    </source>
</evidence>
<dbReference type="SUPFAM" id="SSF51735">
    <property type="entry name" value="NAD(P)-binding Rossmann-fold domains"/>
    <property type="match status" value="1"/>
</dbReference>
<keyword evidence="3 5" id="KW-0067">ATP-binding</keyword>
<dbReference type="Gene3D" id="3.30.1490.20">
    <property type="entry name" value="ATP-grasp fold, A domain"/>
    <property type="match status" value="1"/>
</dbReference>
<dbReference type="SMART" id="SM00881">
    <property type="entry name" value="CoA_binding"/>
    <property type="match status" value="1"/>
</dbReference>
<evidence type="ECO:0000259" key="7">
    <source>
        <dbReference type="PROSITE" id="PS51186"/>
    </source>
</evidence>
<sequence length="921" mass="100424">MQKTMQLGSDRAYDILRSEHQPLDAIFAPKSIAVIGASQREGSVGRTVLWNLISHPFGGTVFPVNPKHHSVLGIKTYPNIAAVPEPVDLAIVITPASTVPGVIGECVDAGVKGAIVLSAGFKEIGTTGAELEQQVLQQVRRGKMRLIGPNCLGVMNPHTGLNATFAHGMALPGKVGFISQSGALCTAILDWSFRENVGFSAFISIGSMLDVGWGDLIYYLGDDPHTESIVIYMESIGDARSFLSAAREVALTKPIIVIKAGRTAAAAKAAASHTGALAGSDAVFDAALRRCGVLRVKSISELFDMAEVLAKQPRPKGPRLTIVTNAGGPGVLATDALITDGGELAELSPETYAALNELLPPQWSHNNPIDILGDADPMRYAKALEIVAKDPNSDGLLVILTPQAMTDPTQSAYKVKQLARIGKPILASWMGDADVEAGAEILNQASIPTFPFPDTAAHVFNYMWRYNYNLRALYETPVLPEGVDTSDRTIAKTIIQTAREVGRTLLTEVESKQILAAYGIPTVTTQVATSAAEAVRLAEEIGYPVVLKVYSETITHKTDVDGVHLHLRDAKAVREAYDAIALSVSTKVGANHFAGVTVQPMINLKNSYELILGSSIDAQFGPVLLFGTGGQLVEVFQDRALGLPPLNTTLARRMMEQTRIYKALQGVRGRKAVNLEALEQLLVRFSQFVVEQRLIKEIDINPLLVKAEGIAENSLVALDARIVLHDLDITEAQLPKLAIRPYPTQYVSSWTTRNGMQVTIRPIRPEDEPLMIKLHHTLSEESVFFRYFHLIKLSQRIAHERLTRLCFIDYDREMALVVDYENPETGEHEVLAVGRLSKLHGTREAEFAILVSDRYQCQGLGTELLKRLLEVGRDEQLRLISAEILTENSAMQRVCEKLGFRIYPTVDAAVVRAEIKVAGER</sequence>
<evidence type="ECO:0000256" key="1">
    <source>
        <dbReference type="ARBA" id="ARBA00022598"/>
    </source>
</evidence>
<dbReference type="InterPro" id="IPR016102">
    <property type="entry name" value="Succinyl-CoA_synth-like"/>
</dbReference>
<dbReference type="GO" id="GO:0046872">
    <property type="term" value="F:metal ion binding"/>
    <property type="evidence" value="ECO:0007669"/>
    <property type="project" value="InterPro"/>
</dbReference>
<dbReference type="InterPro" id="IPR000182">
    <property type="entry name" value="GNAT_dom"/>
</dbReference>
<gene>
    <name evidence="8" type="ORF">CEN50_01890</name>
</gene>
<evidence type="ECO:0000256" key="5">
    <source>
        <dbReference type="PROSITE-ProRule" id="PRU00409"/>
    </source>
</evidence>
<dbReference type="Gene3D" id="3.30.470.20">
    <property type="entry name" value="ATP-grasp fold, B domain"/>
    <property type="match status" value="1"/>
</dbReference>
<dbReference type="InterPro" id="IPR051538">
    <property type="entry name" value="Acyl-CoA_Synth/Transferase"/>
</dbReference>
<feature type="domain" description="N-acetyltransferase" evidence="7">
    <location>
        <begin position="758"/>
        <end position="918"/>
    </location>
</feature>
<evidence type="ECO:0000259" key="6">
    <source>
        <dbReference type="PROSITE" id="PS50975"/>
    </source>
</evidence>
<dbReference type="EMBL" id="NMQA01000019">
    <property type="protein sequence ID" value="PMB00818.1"/>
    <property type="molecule type" value="Genomic_DNA"/>
</dbReference>
<comment type="similarity">
    <text evidence="4">In the N-terminal section; belongs to the acetate CoA ligase alpha subunit family.</text>
</comment>
<dbReference type="InterPro" id="IPR013815">
    <property type="entry name" value="ATP_grasp_subdomain_1"/>
</dbReference>
<dbReference type="Pfam" id="PF13607">
    <property type="entry name" value="Succ_CoA_lig"/>
    <property type="match status" value="1"/>
</dbReference>
<dbReference type="InterPro" id="IPR016181">
    <property type="entry name" value="Acyl_CoA_acyltransferase"/>
</dbReference>
<dbReference type="SUPFAM" id="SSF52210">
    <property type="entry name" value="Succinyl-CoA synthetase domains"/>
    <property type="match status" value="2"/>
</dbReference>
<organism evidence="8 9">
    <name type="scientific">Fischerella thermalis CCMEE 5268</name>
    <dbReference type="NCBI Taxonomy" id="2019662"/>
    <lineage>
        <taxon>Bacteria</taxon>
        <taxon>Bacillati</taxon>
        <taxon>Cyanobacteriota</taxon>
        <taxon>Cyanophyceae</taxon>
        <taxon>Nostocales</taxon>
        <taxon>Hapalosiphonaceae</taxon>
        <taxon>Fischerella</taxon>
    </lineage>
</organism>
<feature type="domain" description="ATP-grasp" evidence="6">
    <location>
        <begin position="512"/>
        <end position="548"/>
    </location>
</feature>
<dbReference type="Pfam" id="PF13380">
    <property type="entry name" value="CoA_binding_2"/>
    <property type="match status" value="1"/>
</dbReference>
<keyword evidence="2 5" id="KW-0547">Nucleotide-binding</keyword>
<dbReference type="Pfam" id="PF13549">
    <property type="entry name" value="ATP-grasp_5"/>
    <property type="match status" value="1"/>
</dbReference>
<dbReference type="PANTHER" id="PTHR43334">
    <property type="entry name" value="ACETATE--COA LIGASE [ADP-FORMING]"/>
    <property type="match status" value="1"/>
</dbReference>
<dbReference type="GO" id="GO:0005524">
    <property type="term" value="F:ATP binding"/>
    <property type="evidence" value="ECO:0007669"/>
    <property type="project" value="UniProtKB-UniRule"/>
</dbReference>
<dbReference type="InterPro" id="IPR043938">
    <property type="entry name" value="Ligase_CoA_dom"/>
</dbReference>
<keyword evidence="1" id="KW-0436">Ligase</keyword>
<dbReference type="Proteomes" id="UP000235025">
    <property type="component" value="Unassembled WGS sequence"/>
</dbReference>
<dbReference type="InterPro" id="IPR003781">
    <property type="entry name" value="CoA-bd"/>
</dbReference>
<comment type="caution">
    <text evidence="8">The sequence shown here is derived from an EMBL/GenBank/DDBJ whole genome shotgun (WGS) entry which is preliminary data.</text>
</comment>
<dbReference type="InterPro" id="IPR036291">
    <property type="entry name" value="NAD(P)-bd_dom_sf"/>
</dbReference>
<dbReference type="Pfam" id="PF13302">
    <property type="entry name" value="Acetyltransf_3"/>
    <property type="match status" value="1"/>
</dbReference>
<name>A0A2N6KLR8_9CYAN</name>
<protein>
    <submittedName>
        <fullName evidence="8">Acetyl CoA synthetase subunit alpha</fullName>
    </submittedName>
</protein>
<dbReference type="Gene3D" id="3.40.50.720">
    <property type="entry name" value="NAD(P)-binding Rossmann-like Domain"/>
    <property type="match status" value="1"/>
</dbReference>
<accession>A0A2N6KLR8</accession>